<evidence type="ECO:0000256" key="3">
    <source>
        <dbReference type="ARBA" id="ARBA00022443"/>
    </source>
</evidence>
<proteinExistence type="inferred from homology"/>
<dbReference type="GO" id="GO:0000281">
    <property type="term" value="P:mitotic cytokinesis"/>
    <property type="evidence" value="ECO:0007669"/>
    <property type="project" value="InterPro"/>
</dbReference>
<dbReference type="SMART" id="SM00326">
    <property type="entry name" value="SH3"/>
    <property type="match status" value="1"/>
</dbReference>
<comment type="subcellular location">
    <subcellularLocation>
        <location evidence="1">Cytoplasmic vesicle membrane</location>
        <topology evidence="1">Peripheral membrane protein</topology>
        <orientation evidence="1">Cytoplasmic side</orientation>
    </subcellularLocation>
</comment>
<evidence type="ECO:0000256" key="6">
    <source>
        <dbReference type="ARBA" id="ARBA00023329"/>
    </source>
</evidence>
<comment type="similarity">
    <text evidence="2">Belongs to the sorting nexin family.</text>
</comment>
<dbReference type="InterPro" id="IPR036028">
    <property type="entry name" value="SH3-like_dom_sf"/>
</dbReference>
<dbReference type="CTD" id="51429"/>
<dbReference type="Ensembl" id="ENSBIXT00005023045.1">
    <property type="protein sequence ID" value="ENSBIXP00005036027.1"/>
    <property type="gene ID" value="ENSBIXG00005017441.1"/>
</dbReference>
<dbReference type="PIRSF" id="PIRSF027744">
    <property type="entry name" value="Snx9"/>
    <property type="match status" value="1"/>
</dbReference>
<dbReference type="InterPro" id="IPR014536">
    <property type="entry name" value="Snx9_fam"/>
</dbReference>
<keyword evidence="6" id="KW-0968">Cytoplasmic vesicle</keyword>
<feature type="region of interest" description="Disordered" evidence="9">
    <location>
        <begin position="114"/>
        <end position="241"/>
    </location>
</feature>
<dbReference type="Gene3D" id="3.30.1520.10">
    <property type="entry name" value="Phox-like domain"/>
    <property type="match status" value="1"/>
</dbReference>
<feature type="region of interest" description="Disordered" evidence="9">
    <location>
        <begin position="1"/>
        <end position="85"/>
    </location>
</feature>
<dbReference type="GO" id="GO:0035091">
    <property type="term" value="F:phosphatidylinositol binding"/>
    <property type="evidence" value="ECO:0007669"/>
    <property type="project" value="InterPro"/>
</dbReference>
<feature type="compositionally biased region" description="Gly residues" evidence="9">
    <location>
        <begin position="1"/>
        <end position="12"/>
    </location>
</feature>
<dbReference type="CDD" id="cd11898">
    <property type="entry name" value="SH3_SNX9"/>
    <property type="match status" value="1"/>
</dbReference>
<dbReference type="GO" id="GO:0036089">
    <property type="term" value="P:cleavage furrow formation"/>
    <property type="evidence" value="ECO:0007669"/>
    <property type="project" value="TreeGrafter"/>
</dbReference>
<dbReference type="Gene3D" id="1.20.1270.60">
    <property type="entry name" value="Arfaptin homology (AH) domain/BAR domain"/>
    <property type="match status" value="1"/>
</dbReference>
<dbReference type="PROSITE" id="PS50002">
    <property type="entry name" value="SH3"/>
    <property type="match status" value="1"/>
</dbReference>
<dbReference type="SMART" id="SM00312">
    <property type="entry name" value="PX"/>
    <property type="match status" value="1"/>
</dbReference>
<dbReference type="Proteomes" id="UP000429181">
    <property type="component" value="Chromosome 9"/>
</dbReference>
<dbReference type="RefSeq" id="XP_027407735.1">
    <property type="nucleotide sequence ID" value="XM_027551934.1"/>
</dbReference>
<dbReference type="GO" id="GO:0030659">
    <property type="term" value="C:cytoplasmic vesicle membrane"/>
    <property type="evidence" value="ECO:0007669"/>
    <property type="project" value="UniProtKB-SubCell"/>
</dbReference>
<dbReference type="InterPro" id="IPR037426">
    <property type="entry name" value="SNX9_PX"/>
</dbReference>
<feature type="compositionally biased region" description="Polar residues" evidence="9">
    <location>
        <begin position="231"/>
        <end position="241"/>
    </location>
</feature>
<feature type="domain" description="PX" evidence="11">
    <location>
        <begin position="290"/>
        <end position="401"/>
    </location>
</feature>
<dbReference type="GeneTree" id="ENSGT00940000156557"/>
<dbReference type="InterPro" id="IPR001683">
    <property type="entry name" value="PX_dom"/>
</dbReference>
<dbReference type="InterPro" id="IPR035558">
    <property type="entry name" value="SNX9_SH3"/>
</dbReference>
<dbReference type="InterPro" id="IPR036871">
    <property type="entry name" value="PX_dom_sf"/>
</dbReference>
<dbReference type="CDD" id="cd07285">
    <property type="entry name" value="PX_SNX9"/>
    <property type="match status" value="1"/>
</dbReference>
<evidence type="ECO:0000259" key="11">
    <source>
        <dbReference type="PROSITE" id="PS50195"/>
    </source>
</evidence>
<keyword evidence="4" id="KW-0653">Protein transport</keyword>
<reference evidence="12" key="2">
    <citation type="submission" date="2025-08" db="UniProtKB">
        <authorList>
            <consortium name="Ensembl"/>
        </authorList>
    </citation>
    <scope>IDENTIFICATION</scope>
</reference>
<dbReference type="GO" id="GO:0006886">
    <property type="term" value="P:intracellular protein transport"/>
    <property type="evidence" value="ECO:0007669"/>
    <property type="project" value="InterPro"/>
</dbReference>
<dbReference type="InterPro" id="IPR027267">
    <property type="entry name" value="AH/BAR_dom_sf"/>
</dbReference>
<dbReference type="GeneID" id="113898615"/>
<dbReference type="FunFam" id="1.20.1270.60:FF:000032">
    <property type="entry name" value="Sorting nexin"/>
    <property type="match status" value="1"/>
</dbReference>
<protein>
    <submittedName>
        <fullName evidence="12">Sorting nexin 9</fullName>
    </submittedName>
</protein>
<dbReference type="GO" id="GO:0006897">
    <property type="term" value="P:endocytosis"/>
    <property type="evidence" value="ECO:0007669"/>
    <property type="project" value="InterPro"/>
</dbReference>
<dbReference type="Pfam" id="PF07653">
    <property type="entry name" value="SH3_2"/>
    <property type="match status" value="1"/>
</dbReference>
<evidence type="ECO:0000256" key="4">
    <source>
        <dbReference type="ARBA" id="ARBA00022927"/>
    </source>
</evidence>
<dbReference type="InterPro" id="IPR001452">
    <property type="entry name" value="SH3_domain"/>
</dbReference>
<dbReference type="PANTHER" id="PTHR45827:SF2">
    <property type="entry name" value="SORTING NEXIN-9"/>
    <property type="match status" value="1"/>
</dbReference>
<keyword evidence="3 8" id="KW-0728">SH3 domain</keyword>
<evidence type="ECO:0000259" key="10">
    <source>
        <dbReference type="PROSITE" id="PS50002"/>
    </source>
</evidence>
<feature type="compositionally biased region" description="Acidic residues" evidence="9">
    <location>
        <begin position="200"/>
        <end position="210"/>
    </location>
</feature>
<dbReference type="PROSITE" id="PS50195">
    <property type="entry name" value="PX"/>
    <property type="match status" value="1"/>
</dbReference>
<evidence type="ECO:0000256" key="1">
    <source>
        <dbReference type="ARBA" id="ARBA00004180"/>
    </source>
</evidence>
<dbReference type="PANTHER" id="PTHR45827">
    <property type="entry name" value="SORTING NEXIN"/>
    <property type="match status" value="1"/>
</dbReference>
<evidence type="ECO:0000256" key="9">
    <source>
        <dbReference type="SAM" id="MobiDB-lite"/>
    </source>
</evidence>
<dbReference type="Pfam" id="PF00787">
    <property type="entry name" value="PX"/>
    <property type="match status" value="1"/>
</dbReference>
<keyword evidence="5" id="KW-0472">Membrane</keyword>
<dbReference type="SUPFAM" id="SSF64268">
    <property type="entry name" value="PX domain"/>
    <property type="match status" value="1"/>
</dbReference>
<feature type="binding site" evidence="7">
    <location>
        <position position="367"/>
    </location>
    <ligand>
        <name>a 1,2-diacyl-sn-glycero-3-phospho-(1D-myo-inositol-4,5-bisphosphate)</name>
        <dbReference type="ChEBI" id="CHEBI:58456"/>
    </ligand>
</feature>
<dbReference type="CDD" id="cd07668">
    <property type="entry name" value="BAR_SNX9"/>
    <property type="match status" value="1"/>
</dbReference>
<dbReference type="Gene3D" id="2.30.30.40">
    <property type="entry name" value="SH3 Domains"/>
    <property type="match status" value="1"/>
</dbReference>
<dbReference type="SUPFAM" id="SSF103657">
    <property type="entry name" value="BAR/IMD domain-like"/>
    <property type="match status" value="1"/>
</dbReference>
<feature type="compositionally biased region" description="Low complexity" evidence="9">
    <location>
        <begin position="44"/>
        <end position="62"/>
    </location>
</feature>
<evidence type="ECO:0000256" key="8">
    <source>
        <dbReference type="PROSITE-ProRule" id="PRU00192"/>
    </source>
</evidence>
<dbReference type="AlphaFoldDB" id="A0A4W2HWV3"/>
<sequence length="635" mass="70152">MGGSAGGGGGRAAGEFQELEERGGGWSRPEPRLGAGAEPPPRRGPAVAAAAAALAFVRPPGADSRGAGEEPTVPGRGRGGDPPAMATKARVMYDFSAEPGNNELTVNEGEIITITNPDVGGGWLEGRNSKGERGLVPTDYVEVSSGSDPWSAWNASKPANWESSDGWGAKPEGAAAQRSAANNWDSAFGHPQAYQGPATGDDDDWDEDWDEPKSSPYFKDPESAEAGGAQRGNSRASSSSMKLPLNKFPGFAKPGMEQYLLAKQLAKPKEKIPIIVGDYGPMWVYPSSTFDCVVADPRKGSKMYGLKSYIEYQLTPTNTNRSVNHRYKHFDWLYERLLVKFGSAIPIPSLPDKQVTGRFEEEFIKMRMERLQAWMTRMCRHPVISESEVFQQFLNFRDEKEWKTGKRKAEKDELVGVMIFSTMEPEAPDLDLVEIEQKCDAVGKFTKAMDDGVKELLNVGQEHWKRCTGPLPKEYQKIGKALQSLATVFSSSGYQGETDLNDAITEAGKTYEEIASLVAEQPKKDLHFLMECNHEYKGFLGCFPDILGAHKGAIEKVKESDKLVATSKITPQDKQNMVKRVGTMSYALQAEMNHFHSNRIYDYNSVIRLYLEQQAQFYETIAQKLRQALGRFPVM</sequence>
<reference evidence="12 13" key="1">
    <citation type="submission" date="2018-11" db="EMBL/GenBank/DDBJ databases">
        <title>Haplotype-resolved cattle genomes.</title>
        <authorList>
            <person name="Low W.Y."/>
            <person name="Tearle R."/>
            <person name="Bickhart D.M."/>
            <person name="Rosen B.D."/>
            <person name="Koren S."/>
            <person name="Rhie A."/>
            <person name="Hiendleder S."/>
            <person name="Phillippy A.M."/>
            <person name="Smith T.P.L."/>
            <person name="Williams J.L."/>
        </authorList>
    </citation>
    <scope>NUCLEOTIDE SEQUENCE [LARGE SCALE GENOMIC DNA]</scope>
</reference>
<dbReference type="FunFam" id="3.30.1520.10:FF:000004">
    <property type="entry name" value="Sorting nexin"/>
    <property type="match status" value="1"/>
</dbReference>
<gene>
    <name evidence="12" type="primary">SNX9</name>
</gene>
<evidence type="ECO:0000256" key="2">
    <source>
        <dbReference type="ARBA" id="ARBA00010883"/>
    </source>
</evidence>
<keyword evidence="4" id="KW-0813">Transport</keyword>
<organism evidence="12 13">
    <name type="scientific">Bos indicus x Bos taurus</name>
    <name type="common">Hybrid cattle</name>
    <dbReference type="NCBI Taxonomy" id="30522"/>
    <lineage>
        <taxon>Eukaryota</taxon>
        <taxon>Metazoa</taxon>
        <taxon>Chordata</taxon>
        <taxon>Craniata</taxon>
        <taxon>Vertebrata</taxon>
        <taxon>Euteleostomi</taxon>
        <taxon>Mammalia</taxon>
        <taxon>Eutheria</taxon>
        <taxon>Laurasiatheria</taxon>
        <taxon>Artiodactyla</taxon>
        <taxon>Ruminantia</taxon>
        <taxon>Pecora</taxon>
        <taxon>Bovidae</taxon>
        <taxon>Bovinae</taxon>
        <taxon>Bos</taxon>
    </lineage>
</organism>
<dbReference type="Pfam" id="PF10456">
    <property type="entry name" value="BAR_3_WASP_bdg"/>
    <property type="match status" value="1"/>
</dbReference>
<dbReference type="InterPro" id="IPR019497">
    <property type="entry name" value="Sorting_nexin_WASP-bd-dom"/>
</dbReference>
<dbReference type="GO" id="GO:0005886">
    <property type="term" value="C:plasma membrane"/>
    <property type="evidence" value="ECO:0007669"/>
    <property type="project" value="TreeGrafter"/>
</dbReference>
<feature type="binding site" evidence="7">
    <location>
        <position position="326"/>
    </location>
    <ligand>
        <name>a 1,2-diacyl-sn-glycero-3-phospho-(1D-myo-inositol-4,5-bisphosphate)</name>
        <dbReference type="ChEBI" id="CHEBI:58456"/>
    </ligand>
</feature>
<name>A0A4W2HWV3_BOBOX</name>
<evidence type="ECO:0000256" key="5">
    <source>
        <dbReference type="ARBA" id="ARBA00023136"/>
    </source>
</evidence>
<evidence type="ECO:0000256" key="7">
    <source>
        <dbReference type="PIRSR" id="PIRSR027744-1"/>
    </source>
</evidence>
<dbReference type="GO" id="GO:0097320">
    <property type="term" value="P:plasma membrane tubulation"/>
    <property type="evidence" value="ECO:0007669"/>
    <property type="project" value="TreeGrafter"/>
</dbReference>
<feature type="domain" description="SH3" evidence="10">
    <location>
        <begin position="84"/>
        <end position="146"/>
    </location>
</feature>
<dbReference type="SUPFAM" id="SSF50044">
    <property type="entry name" value="SH3-domain"/>
    <property type="match status" value="1"/>
</dbReference>
<accession>A0A4W2HWV3</accession>
<dbReference type="GO" id="GO:0016197">
    <property type="term" value="P:endosomal transport"/>
    <property type="evidence" value="ECO:0007669"/>
    <property type="project" value="TreeGrafter"/>
</dbReference>
<evidence type="ECO:0000313" key="12">
    <source>
        <dbReference type="Ensembl" id="ENSBIXP00005036027.1"/>
    </source>
</evidence>
<feature type="binding site" evidence="7">
    <location>
        <position position="328"/>
    </location>
    <ligand>
        <name>a 1,2-diacyl-sn-glycero-3-phospho-(1D-myo-inositol-4,5-bisphosphate)</name>
        <dbReference type="ChEBI" id="CHEBI:58456"/>
    </ligand>
</feature>
<evidence type="ECO:0000313" key="13">
    <source>
        <dbReference type="Proteomes" id="UP000429181"/>
    </source>
</evidence>
<dbReference type="InterPro" id="IPR037425">
    <property type="entry name" value="SNX9_BAR"/>
</dbReference>